<evidence type="ECO:0000313" key="3">
    <source>
        <dbReference type="Proteomes" id="UP000242519"/>
    </source>
</evidence>
<gene>
    <name evidence="2" type="ORF">B2J93_5623</name>
</gene>
<dbReference type="AlphaFoldDB" id="A0A218ZCU3"/>
<dbReference type="InParanoid" id="A0A218ZCU3"/>
<comment type="caution">
    <text evidence="2">The sequence shown here is derived from an EMBL/GenBank/DDBJ whole genome shotgun (WGS) entry which is preliminary data.</text>
</comment>
<dbReference type="Proteomes" id="UP000242519">
    <property type="component" value="Unassembled WGS sequence"/>
</dbReference>
<sequence>MATLVSAFVSSAAAAAVGVNITTGVSFSATGQSFHFALSIPRDAGSQDLYFAMQARQFSRRGEDVENMGLLACRQRSGAR</sequence>
<evidence type="ECO:0000256" key="1">
    <source>
        <dbReference type="SAM" id="SignalP"/>
    </source>
</evidence>
<accession>A0A218ZCU3</accession>
<keyword evidence="1" id="KW-0732">Signal</keyword>
<feature type="signal peptide" evidence="1">
    <location>
        <begin position="1"/>
        <end position="18"/>
    </location>
</feature>
<feature type="chain" id="PRO_5044347876" evidence="1">
    <location>
        <begin position="19"/>
        <end position="80"/>
    </location>
</feature>
<proteinExistence type="predicted"/>
<protein>
    <submittedName>
        <fullName evidence="2">Extracellular solute-binding protein family</fullName>
    </submittedName>
</protein>
<dbReference type="EMBL" id="MZNU01000078">
    <property type="protein sequence ID" value="OWP05105.1"/>
    <property type="molecule type" value="Genomic_DNA"/>
</dbReference>
<keyword evidence="3" id="KW-1185">Reference proteome</keyword>
<organism evidence="2 3">
    <name type="scientific">Diplocarpon coronariae</name>
    <dbReference type="NCBI Taxonomy" id="2795749"/>
    <lineage>
        <taxon>Eukaryota</taxon>
        <taxon>Fungi</taxon>
        <taxon>Dikarya</taxon>
        <taxon>Ascomycota</taxon>
        <taxon>Pezizomycotina</taxon>
        <taxon>Leotiomycetes</taxon>
        <taxon>Helotiales</taxon>
        <taxon>Drepanopezizaceae</taxon>
        <taxon>Diplocarpon</taxon>
    </lineage>
</organism>
<reference evidence="2 3" key="1">
    <citation type="submission" date="2017-04" db="EMBL/GenBank/DDBJ databases">
        <title>Draft genome sequence of Marssonina coronaria NL1: causal agent of apple blotch.</title>
        <authorList>
            <person name="Cheng Q."/>
        </authorList>
    </citation>
    <scope>NUCLEOTIDE SEQUENCE [LARGE SCALE GENOMIC DNA]</scope>
    <source>
        <strain evidence="2 3">NL1</strain>
    </source>
</reference>
<name>A0A218ZCU3_9HELO</name>
<evidence type="ECO:0000313" key="2">
    <source>
        <dbReference type="EMBL" id="OWP05105.1"/>
    </source>
</evidence>